<reference evidence="3" key="1">
    <citation type="submission" date="2016-10" db="EMBL/GenBank/DDBJ databases">
        <authorList>
            <person name="Varghese N."/>
            <person name="Submissions S."/>
        </authorList>
    </citation>
    <scope>NUCLEOTIDE SEQUENCE [LARGE SCALE GENOMIC DNA]</scope>
    <source>
        <strain evidence="3">DSM 45079</strain>
    </source>
</reference>
<organism evidence="2 3">
    <name type="scientific">Jiangella alkaliphila</name>
    <dbReference type="NCBI Taxonomy" id="419479"/>
    <lineage>
        <taxon>Bacteria</taxon>
        <taxon>Bacillati</taxon>
        <taxon>Actinomycetota</taxon>
        <taxon>Actinomycetes</taxon>
        <taxon>Jiangellales</taxon>
        <taxon>Jiangellaceae</taxon>
        <taxon>Jiangella</taxon>
    </lineage>
</organism>
<evidence type="ECO:0000313" key="2">
    <source>
        <dbReference type="EMBL" id="SDU42688.1"/>
    </source>
</evidence>
<evidence type="ECO:0000313" key="3">
    <source>
        <dbReference type="Proteomes" id="UP000182977"/>
    </source>
</evidence>
<protein>
    <recommendedName>
        <fullName evidence="4">HNH endonuclease</fullName>
    </recommendedName>
</protein>
<sequence length="172" mass="19688">MANALTPRLCACGCGEYAAVDQRRNRVSRFISGHNARLSHPMSGRHHTEEVRARLASYTGERASAYKHGWSRTPTYKTWQSMLGRVDDRRNASYPLYGGRGITVCDRWRTFENFLADMGERPAGMTLDRIDSDGNYTPGNCRWATRKEQNANQRDPGGWNTRRRNMEKETAQ</sequence>
<feature type="region of interest" description="Disordered" evidence="1">
    <location>
        <begin position="145"/>
        <end position="172"/>
    </location>
</feature>
<dbReference type="Proteomes" id="UP000182977">
    <property type="component" value="Chromosome I"/>
</dbReference>
<accession>A0A1H2IFP3</accession>
<proteinExistence type="predicted"/>
<dbReference type="RefSeq" id="WP_052762886.1">
    <property type="nucleotide sequence ID" value="NZ_LBMC01000040.1"/>
</dbReference>
<gene>
    <name evidence="2" type="ORF">SAMN04488563_1664</name>
</gene>
<name>A0A1H2IFP3_9ACTN</name>
<dbReference type="AlphaFoldDB" id="A0A1H2IFP3"/>
<dbReference type="OrthoDB" id="552713at2"/>
<evidence type="ECO:0008006" key="4">
    <source>
        <dbReference type="Google" id="ProtNLM"/>
    </source>
</evidence>
<evidence type="ECO:0000256" key="1">
    <source>
        <dbReference type="SAM" id="MobiDB-lite"/>
    </source>
</evidence>
<dbReference type="STRING" id="419479.SAMN04488563_1664"/>
<keyword evidence="3" id="KW-1185">Reference proteome</keyword>
<dbReference type="EMBL" id="LT629791">
    <property type="protein sequence ID" value="SDU42688.1"/>
    <property type="molecule type" value="Genomic_DNA"/>
</dbReference>